<keyword evidence="2" id="KW-1185">Reference proteome</keyword>
<organism evidence="1 2">
    <name type="scientific">Sinorhizobium terangae</name>
    <dbReference type="NCBI Taxonomy" id="110322"/>
    <lineage>
        <taxon>Bacteria</taxon>
        <taxon>Pseudomonadati</taxon>
        <taxon>Pseudomonadota</taxon>
        <taxon>Alphaproteobacteria</taxon>
        <taxon>Hyphomicrobiales</taxon>
        <taxon>Rhizobiaceae</taxon>
        <taxon>Sinorhizobium/Ensifer group</taxon>
        <taxon>Sinorhizobium</taxon>
    </lineage>
</organism>
<sequence>MTTQAELIKRQATARLDKEASVHRSNHQNVHARRYVMPNAALGGIEVVIIVKGSNLQLWCEARAIDGSVARALGGEERPGNETYSEPGKYGRHSALKTMDRLHRGDAWRFVPRTVGDLDHILNAVKGEGR</sequence>
<name>A0A6N7LB37_SINTE</name>
<proteinExistence type="predicted"/>
<dbReference type="Proteomes" id="UP000439983">
    <property type="component" value="Unassembled WGS sequence"/>
</dbReference>
<evidence type="ECO:0000313" key="1">
    <source>
        <dbReference type="EMBL" id="MQX15057.1"/>
    </source>
</evidence>
<reference evidence="1 2" key="1">
    <citation type="journal article" date="2013" name="Genome Biol.">
        <title>Comparative genomics of the core and accessory genomes of 48 Sinorhizobium strains comprising five genospecies.</title>
        <authorList>
            <person name="Sugawara M."/>
            <person name="Epstein B."/>
            <person name="Badgley B.D."/>
            <person name="Unno T."/>
            <person name="Xu L."/>
            <person name="Reese J."/>
            <person name="Gyaneshwar P."/>
            <person name="Denny R."/>
            <person name="Mudge J."/>
            <person name="Bharti A.K."/>
            <person name="Farmer A.D."/>
            <person name="May G.D."/>
            <person name="Woodward J.E."/>
            <person name="Medigue C."/>
            <person name="Vallenet D."/>
            <person name="Lajus A."/>
            <person name="Rouy Z."/>
            <person name="Martinez-Vaz B."/>
            <person name="Tiffin P."/>
            <person name="Young N.D."/>
            <person name="Sadowsky M.J."/>
        </authorList>
    </citation>
    <scope>NUCLEOTIDE SEQUENCE [LARGE SCALE GENOMIC DNA]</scope>
    <source>
        <strain evidence="1 2">USDA4894</strain>
    </source>
</reference>
<protein>
    <submittedName>
        <fullName evidence="1">Uncharacterized protein</fullName>
    </submittedName>
</protein>
<accession>A0A6N7LB37</accession>
<dbReference type="AlphaFoldDB" id="A0A6N7LB37"/>
<evidence type="ECO:0000313" key="2">
    <source>
        <dbReference type="Proteomes" id="UP000439983"/>
    </source>
</evidence>
<comment type="caution">
    <text evidence="1">The sequence shown here is derived from an EMBL/GenBank/DDBJ whole genome shotgun (WGS) entry which is preliminary data.</text>
</comment>
<gene>
    <name evidence="1" type="ORF">GHK62_09865</name>
</gene>
<dbReference type="RefSeq" id="WP_153438528.1">
    <property type="nucleotide sequence ID" value="NZ_JACIGA010000001.1"/>
</dbReference>
<dbReference type="OrthoDB" id="8446640at2"/>
<dbReference type="EMBL" id="WITC01000036">
    <property type="protein sequence ID" value="MQX15057.1"/>
    <property type="molecule type" value="Genomic_DNA"/>
</dbReference>